<dbReference type="Proteomes" id="UP000660380">
    <property type="component" value="Unassembled WGS sequence"/>
</dbReference>
<evidence type="ECO:0000313" key="2">
    <source>
        <dbReference type="Proteomes" id="UP000660380"/>
    </source>
</evidence>
<dbReference type="RefSeq" id="WP_084763041.1">
    <property type="nucleotide sequence ID" value="NZ_JACJTA010000006.1"/>
</dbReference>
<organism evidence="1 2">
    <name type="scientific">Scytonema hofmannii FACHB-248</name>
    <dbReference type="NCBI Taxonomy" id="1842502"/>
    <lineage>
        <taxon>Bacteria</taxon>
        <taxon>Bacillati</taxon>
        <taxon>Cyanobacteriota</taxon>
        <taxon>Cyanophyceae</taxon>
        <taxon>Nostocales</taxon>
        <taxon>Scytonemataceae</taxon>
        <taxon>Scytonema</taxon>
    </lineage>
</organism>
<keyword evidence="2" id="KW-1185">Reference proteome</keyword>
<protein>
    <submittedName>
        <fullName evidence="1">DUF1822 family protein</fullName>
    </submittedName>
</protein>
<reference evidence="1 2" key="1">
    <citation type="journal article" date="2020" name="ISME J.">
        <title>Comparative genomics reveals insights into cyanobacterial evolution and habitat adaptation.</title>
        <authorList>
            <person name="Chen M.Y."/>
            <person name="Teng W.K."/>
            <person name="Zhao L."/>
            <person name="Hu C.X."/>
            <person name="Zhou Y.K."/>
            <person name="Han B.P."/>
            <person name="Song L.R."/>
            <person name="Shu W.S."/>
        </authorList>
    </citation>
    <scope>NUCLEOTIDE SEQUENCE [LARGE SCALE GENOMIC DNA]</scope>
    <source>
        <strain evidence="1 2">FACHB-248</strain>
    </source>
</reference>
<evidence type="ECO:0000313" key="1">
    <source>
        <dbReference type="EMBL" id="MBD2603796.1"/>
    </source>
</evidence>
<dbReference type="EMBL" id="JACJTA010000006">
    <property type="protein sequence ID" value="MBD2603796.1"/>
    <property type="molecule type" value="Genomic_DNA"/>
</dbReference>
<dbReference type="InterPro" id="IPR014951">
    <property type="entry name" value="DUF1822"/>
</dbReference>
<dbReference type="Pfam" id="PF08852">
    <property type="entry name" value="DUF1822"/>
    <property type="match status" value="1"/>
</dbReference>
<accession>A0ABR8GKS7</accession>
<comment type="caution">
    <text evidence="1">The sequence shown here is derived from an EMBL/GenBank/DDBJ whole genome shotgun (WGS) entry which is preliminary data.</text>
</comment>
<name>A0ABR8GKS7_9CYAN</name>
<sequence length="430" mass="49364">MMNQPLATSDLPDLPDWQSLNETRIELLPKHFQKAARLSQSIHLPEQRWQVYLCALGVLGFEQWLQERAPDLQLQSDRASIWQPAYANLFAAACNIQIGDFKVCLLTSNNLTNQHSVPFAVLDIPDFAAHFYVLMQVEEEEQQVAVSGFMNYNQYLHYQQTERLQVDADWTYTIPETWFDSNPDALLLNLRCLDADAIQLPAKTTRQIDTNTALRQKLTTLTSQLQKQPFSRLLTVKEGTSLLNNPDLIHYSYKILSPSLAQPLINVGFWLRNQIDAVASELGWMLMPFPALSELRTLQDEFDQIRSGLEQNSIHIPSAARGAYRDLECDRGSLRLYAIMWVLSETTENREWVLLIALGSQPQRQMPKTLKLEVRDETQLLFAESLEDTSKNILYAQVIGNWDERFWVTVTVDNETVFEIPPFGMELQAT</sequence>
<proteinExistence type="predicted"/>
<gene>
    <name evidence="1" type="ORF">H6G81_04430</name>
</gene>